<feature type="domain" description="Glucose/Sorbosone dehydrogenase" evidence="2">
    <location>
        <begin position="213"/>
        <end position="315"/>
    </location>
</feature>
<name>A0A9X3N8N7_9ACTN</name>
<keyword evidence="1" id="KW-0732">Signal</keyword>
<evidence type="ECO:0000313" key="3">
    <source>
        <dbReference type="EMBL" id="MDA0181798.1"/>
    </source>
</evidence>
<dbReference type="Gene3D" id="2.120.10.30">
    <property type="entry name" value="TolB, C-terminal domain"/>
    <property type="match status" value="1"/>
</dbReference>
<reference evidence="3" key="1">
    <citation type="submission" date="2022-10" db="EMBL/GenBank/DDBJ databases">
        <title>The WGS of Solirubrobacter phytolaccae KCTC 29190.</title>
        <authorList>
            <person name="Jiang Z."/>
        </authorList>
    </citation>
    <scope>NUCLEOTIDE SEQUENCE</scope>
    <source>
        <strain evidence="3">KCTC 29190</strain>
    </source>
</reference>
<dbReference type="SUPFAM" id="SSF50952">
    <property type="entry name" value="Soluble quinoprotein glucose dehydrogenase"/>
    <property type="match status" value="1"/>
</dbReference>
<sequence>MRFTVGIAAAASLTMAGSAFAQTAPSVVDPKLKVAPVVAGLSQPVQLEFIGEDDFFVLEKPTGQVKRVKDGVASVVLDLTVNSNSERGLLGIALDKHFKFNGTVYLYWSETTQAVDNAAGDAVPLLGNRLDRFHWDGTQLVFEKTLHRQRALQDDATNRTNPAVPVFRGNHNGGVVRVGPDGKLYLQVGDTGRRGQLQNLIDGPFVFPPNDGVTIGDDQFGGPDPDANHTTGVILRLNPDGTAPRDNPFYRLGAERGGSVGASLKKIYAYGLRNGFGMSFDPFSGDLWEQENGDDSFSEINRVEDGFNSGWVQVMGPLSRVAQFKAIETTRTPVPPDPAAPAGYYGLQQTRWDPVNIADTPYEAYDRLFKLPGSKFSDPEMTWKYEVAPGGIDFLSTKELGKDYKGDLFVGSARGSLRGGNLFRLPISGNRREVDPEDRRLKDKVADNVAKYEITESESLLFGENFGVTPDVKESPEGTLYVVSSSQGTVYEISRK</sequence>
<keyword evidence="4" id="KW-1185">Reference proteome</keyword>
<feature type="chain" id="PRO_5040718244" evidence="1">
    <location>
        <begin position="22"/>
        <end position="496"/>
    </location>
</feature>
<dbReference type="InterPro" id="IPR012938">
    <property type="entry name" value="Glc/Sorbosone_DH"/>
</dbReference>
<dbReference type="InterPro" id="IPR011041">
    <property type="entry name" value="Quinoprot_gluc/sorb_DH_b-prop"/>
</dbReference>
<dbReference type="EMBL" id="JAPDDP010000026">
    <property type="protein sequence ID" value="MDA0181798.1"/>
    <property type="molecule type" value="Genomic_DNA"/>
</dbReference>
<evidence type="ECO:0000259" key="2">
    <source>
        <dbReference type="Pfam" id="PF07995"/>
    </source>
</evidence>
<dbReference type="AlphaFoldDB" id="A0A9X3N8N7"/>
<evidence type="ECO:0000256" key="1">
    <source>
        <dbReference type="SAM" id="SignalP"/>
    </source>
</evidence>
<dbReference type="InterPro" id="IPR011042">
    <property type="entry name" value="6-blade_b-propeller_TolB-like"/>
</dbReference>
<organism evidence="3 4">
    <name type="scientific">Solirubrobacter phytolaccae</name>
    <dbReference type="NCBI Taxonomy" id="1404360"/>
    <lineage>
        <taxon>Bacteria</taxon>
        <taxon>Bacillati</taxon>
        <taxon>Actinomycetota</taxon>
        <taxon>Thermoleophilia</taxon>
        <taxon>Solirubrobacterales</taxon>
        <taxon>Solirubrobacteraceae</taxon>
        <taxon>Solirubrobacter</taxon>
    </lineage>
</organism>
<dbReference type="Pfam" id="PF07995">
    <property type="entry name" value="GSDH"/>
    <property type="match status" value="2"/>
</dbReference>
<protein>
    <submittedName>
        <fullName evidence="3">PQQ-dependent sugar dehydrogenase</fullName>
    </submittedName>
</protein>
<feature type="domain" description="Glucose/Sorbosone dehydrogenase" evidence="2">
    <location>
        <begin position="41"/>
        <end position="200"/>
    </location>
</feature>
<gene>
    <name evidence="3" type="ORF">OJ997_15960</name>
</gene>
<dbReference type="PANTHER" id="PTHR19328:SF13">
    <property type="entry name" value="HIPL1 PROTEIN"/>
    <property type="match status" value="1"/>
</dbReference>
<feature type="signal peptide" evidence="1">
    <location>
        <begin position="1"/>
        <end position="21"/>
    </location>
</feature>
<proteinExistence type="predicted"/>
<dbReference type="RefSeq" id="WP_270026149.1">
    <property type="nucleotide sequence ID" value="NZ_JAPDDP010000026.1"/>
</dbReference>
<accession>A0A9X3N8N7</accession>
<evidence type="ECO:0000313" key="4">
    <source>
        <dbReference type="Proteomes" id="UP001147653"/>
    </source>
</evidence>
<dbReference type="PANTHER" id="PTHR19328">
    <property type="entry name" value="HEDGEHOG-INTERACTING PROTEIN"/>
    <property type="match status" value="1"/>
</dbReference>
<dbReference type="Proteomes" id="UP001147653">
    <property type="component" value="Unassembled WGS sequence"/>
</dbReference>
<comment type="caution">
    <text evidence="3">The sequence shown here is derived from an EMBL/GenBank/DDBJ whole genome shotgun (WGS) entry which is preliminary data.</text>
</comment>